<organism evidence="1">
    <name type="scientific">termite gut metagenome</name>
    <dbReference type="NCBI Taxonomy" id="433724"/>
    <lineage>
        <taxon>unclassified sequences</taxon>
        <taxon>metagenomes</taxon>
        <taxon>organismal metagenomes</taxon>
    </lineage>
</organism>
<accession>A0A5J4QBK7</accession>
<name>A0A5J4QBK7_9ZZZZ</name>
<reference evidence="1" key="1">
    <citation type="submission" date="2019-03" db="EMBL/GenBank/DDBJ databases">
        <title>Single cell metagenomics reveals metabolic interactions within the superorganism composed of flagellate Streblomastix strix and complex community of Bacteroidetes bacteria on its surface.</title>
        <authorList>
            <person name="Treitli S.C."/>
            <person name="Kolisko M."/>
            <person name="Husnik F."/>
            <person name="Keeling P."/>
            <person name="Hampl V."/>
        </authorList>
    </citation>
    <scope>NUCLEOTIDE SEQUENCE</scope>
    <source>
        <strain evidence="1">STM</strain>
    </source>
</reference>
<dbReference type="AlphaFoldDB" id="A0A5J4QBK7"/>
<sequence>DNPIDIQISFYVTMQGVKGGENPPRAPIETPKITIPAKQITTIILSKEEVEATDVVNPKPYIIDNLNELFLPTMPGEIQLKILSKKVYPTEDEITAEKEADKKLPRSTIVLGVSENVKMEYKIDMPLAFGPTFAIVLKDTLNGLNDNLKDSDVKGIKITMDVDNAIPLALTIGGEAIDKEGNRLKGITIEGDGKKPTGADTKPIKTIKPYTGETKINDDSEVVPKPVTTEGIIINIKEKTGGSGQLKKMDGIVLKFKAESNTDAEGKSLSSQQYLKMKNISAEISGGISLDLN</sequence>
<evidence type="ECO:0000313" key="1">
    <source>
        <dbReference type="EMBL" id="KAA6317963.1"/>
    </source>
</evidence>
<gene>
    <name evidence="1" type="ORF">EZS27_031965</name>
</gene>
<proteinExistence type="predicted"/>
<protein>
    <submittedName>
        <fullName evidence="1">Uncharacterized protein</fullName>
    </submittedName>
</protein>
<dbReference type="EMBL" id="SNRY01004347">
    <property type="protein sequence ID" value="KAA6317963.1"/>
    <property type="molecule type" value="Genomic_DNA"/>
</dbReference>
<comment type="caution">
    <text evidence="1">The sequence shown here is derived from an EMBL/GenBank/DDBJ whole genome shotgun (WGS) entry which is preliminary data.</text>
</comment>
<feature type="non-terminal residue" evidence="1">
    <location>
        <position position="1"/>
    </location>
</feature>